<dbReference type="AlphaFoldDB" id="A0A0J8QVE9"/>
<reference evidence="3" key="1">
    <citation type="journal article" date="2010" name="Genome Res.">
        <title>Population genomic sequencing of Coccidioides fungi reveals recent hybridization and transposon control.</title>
        <authorList>
            <person name="Neafsey D.E."/>
            <person name="Barker B.M."/>
            <person name="Sharpton T.J."/>
            <person name="Stajich J.E."/>
            <person name="Park D.J."/>
            <person name="Whiston E."/>
            <person name="Hung C.-Y."/>
            <person name="McMahan C."/>
            <person name="White J."/>
            <person name="Sykes S."/>
            <person name="Heiman D."/>
            <person name="Young S."/>
            <person name="Zeng Q."/>
            <person name="Abouelleil A."/>
            <person name="Aftuck L."/>
            <person name="Bessette D."/>
            <person name="Brown A."/>
            <person name="FitzGerald M."/>
            <person name="Lui A."/>
            <person name="Macdonald J.P."/>
            <person name="Priest M."/>
            <person name="Orbach M.J."/>
            <person name="Galgiani J.N."/>
            <person name="Kirkland T.N."/>
            <person name="Cole G.T."/>
            <person name="Birren B.W."/>
            <person name="Henn M.R."/>
            <person name="Taylor J.W."/>
            <person name="Rounsley S.D."/>
        </authorList>
    </citation>
    <scope>NUCLEOTIDE SEQUENCE [LARGE SCALE GENOMIC DNA]</scope>
    <source>
        <strain evidence="3">RMSCC 3703</strain>
    </source>
</reference>
<evidence type="ECO:0000313" key="3">
    <source>
        <dbReference type="Proteomes" id="UP000054559"/>
    </source>
</evidence>
<name>A0A0J8QVE9_COCIT</name>
<feature type="compositionally biased region" description="Basic and acidic residues" evidence="1">
    <location>
        <begin position="63"/>
        <end position="80"/>
    </location>
</feature>
<proteinExistence type="predicted"/>
<feature type="compositionally biased region" description="Polar residues" evidence="1">
    <location>
        <begin position="10"/>
        <end position="30"/>
    </location>
</feature>
<protein>
    <submittedName>
        <fullName evidence="2">Uncharacterized protein</fullName>
    </submittedName>
</protein>
<feature type="compositionally biased region" description="Basic and acidic residues" evidence="1">
    <location>
        <begin position="42"/>
        <end position="53"/>
    </location>
</feature>
<dbReference type="Proteomes" id="UP000054559">
    <property type="component" value="Unassembled WGS sequence"/>
</dbReference>
<dbReference type="EMBL" id="DS268335">
    <property type="protein sequence ID" value="KMU75268.1"/>
    <property type="molecule type" value="Genomic_DNA"/>
</dbReference>
<sequence length="104" mass="11382">MPASIAIPMTSVQARSSSSEARVNRASSQVEPVMPTVLPTTRPEDDAQRDRVAQRPGDPRPASQRDARGEEGEDRHRDTGGRWVGPGARSARRGRRLDLRVAGR</sequence>
<accession>A0A0J8QVE9</accession>
<gene>
    <name evidence="2" type="ORF">CISG_10379</name>
</gene>
<evidence type="ECO:0000313" key="2">
    <source>
        <dbReference type="EMBL" id="KMU75268.1"/>
    </source>
</evidence>
<organism evidence="2 3">
    <name type="scientific">Coccidioides immitis RMSCC 3703</name>
    <dbReference type="NCBI Taxonomy" id="454286"/>
    <lineage>
        <taxon>Eukaryota</taxon>
        <taxon>Fungi</taxon>
        <taxon>Dikarya</taxon>
        <taxon>Ascomycota</taxon>
        <taxon>Pezizomycotina</taxon>
        <taxon>Eurotiomycetes</taxon>
        <taxon>Eurotiomycetidae</taxon>
        <taxon>Onygenales</taxon>
        <taxon>Onygenaceae</taxon>
        <taxon>Coccidioides</taxon>
    </lineage>
</organism>
<evidence type="ECO:0000256" key="1">
    <source>
        <dbReference type="SAM" id="MobiDB-lite"/>
    </source>
</evidence>
<feature type="region of interest" description="Disordered" evidence="1">
    <location>
        <begin position="1"/>
        <end position="104"/>
    </location>
</feature>